<keyword evidence="5" id="KW-0539">Nucleus</keyword>
<keyword evidence="7" id="KW-1185">Reference proteome</keyword>
<keyword evidence="4" id="KW-0862">Zinc</keyword>
<evidence type="ECO:0000256" key="4">
    <source>
        <dbReference type="ARBA" id="ARBA00022833"/>
    </source>
</evidence>
<feature type="non-terminal residue" evidence="6">
    <location>
        <position position="349"/>
    </location>
</feature>
<name>A0A0C9SZ62_PAXIN</name>
<dbReference type="EMBL" id="KN821885">
    <property type="protein sequence ID" value="KIJ04383.1"/>
    <property type="molecule type" value="Genomic_DNA"/>
</dbReference>
<dbReference type="GO" id="GO:0008270">
    <property type="term" value="F:zinc ion binding"/>
    <property type="evidence" value="ECO:0007669"/>
    <property type="project" value="UniProtKB-KW"/>
</dbReference>
<dbReference type="InterPro" id="IPR012337">
    <property type="entry name" value="RNaseH-like_sf"/>
</dbReference>
<keyword evidence="2" id="KW-0479">Metal-binding</keyword>
<dbReference type="SUPFAM" id="SSF53098">
    <property type="entry name" value="Ribonuclease H-like"/>
    <property type="match status" value="1"/>
</dbReference>
<organism evidence="6 7">
    <name type="scientific">Paxillus involutus ATCC 200175</name>
    <dbReference type="NCBI Taxonomy" id="664439"/>
    <lineage>
        <taxon>Eukaryota</taxon>
        <taxon>Fungi</taxon>
        <taxon>Dikarya</taxon>
        <taxon>Basidiomycota</taxon>
        <taxon>Agaricomycotina</taxon>
        <taxon>Agaricomycetes</taxon>
        <taxon>Agaricomycetidae</taxon>
        <taxon>Boletales</taxon>
        <taxon>Paxilineae</taxon>
        <taxon>Paxillaceae</taxon>
        <taxon>Paxillus</taxon>
    </lineage>
</organism>
<reference evidence="7" key="2">
    <citation type="submission" date="2015-01" db="EMBL/GenBank/DDBJ databases">
        <title>Evolutionary Origins and Diversification of the Mycorrhizal Mutualists.</title>
        <authorList>
            <consortium name="DOE Joint Genome Institute"/>
            <consortium name="Mycorrhizal Genomics Consortium"/>
            <person name="Kohler A."/>
            <person name="Kuo A."/>
            <person name="Nagy L.G."/>
            <person name="Floudas D."/>
            <person name="Copeland A."/>
            <person name="Barry K.W."/>
            <person name="Cichocki N."/>
            <person name="Veneault-Fourrey C."/>
            <person name="LaButti K."/>
            <person name="Lindquist E.A."/>
            <person name="Lipzen A."/>
            <person name="Lundell T."/>
            <person name="Morin E."/>
            <person name="Murat C."/>
            <person name="Riley R."/>
            <person name="Ohm R."/>
            <person name="Sun H."/>
            <person name="Tunlid A."/>
            <person name="Henrissat B."/>
            <person name="Grigoriev I.V."/>
            <person name="Hibbett D.S."/>
            <person name="Martin F."/>
        </authorList>
    </citation>
    <scope>NUCLEOTIDE SEQUENCE [LARGE SCALE GENOMIC DNA]</scope>
    <source>
        <strain evidence="7">ATCC 200175</strain>
    </source>
</reference>
<dbReference type="PANTHER" id="PTHR46481:SF10">
    <property type="entry name" value="ZINC FINGER BED DOMAIN-CONTAINING PROTEIN 39"/>
    <property type="match status" value="1"/>
</dbReference>
<dbReference type="AlphaFoldDB" id="A0A0C9SZ62"/>
<evidence type="ECO:0000256" key="2">
    <source>
        <dbReference type="ARBA" id="ARBA00022723"/>
    </source>
</evidence>
<dbReference type="Proteomes" id="UP000053647">
    <property type="component" value="Unassembled WGS sequence"/>
</dbReference>
<evidence type="ECO:0000256" key="5">
    <source>
        <dbReference type="ARBA" id="ARBA00023242"/>
    </source>
</evidence>
<keyword evidence="3" id="KW-0863">Zinc-finger</keyword>
<evidence type="ECO:0000313" key="7">
    <source>
        <dbReference type="Proteomes" id="UP000053647"/>
    </source>
</evidence>
<accession>A0A0C9SZ62</accession>
<reference evidence="6 7" key="1">
    <citation type="submission" date="2014-06" db="EMBL/GenBank/DDBJ databases">
        <authorList>
            <consortium name="DOE Joint Genome Institute"/>
            <person name="Kuo A."/>
            <person name="Kohler A."/>
            <person name="Nagy L.G."/>
            <person name="Floudas D."/>
            <person name="Copeland A."/>
            <person name="Barry K.W."/>
            <person name="Cichocki N."/>
            <person name="Veneault-Fourrey C."/>
            <person name="LaButti K."/>
            <person name="Lindquist E.A."/>
            <person name="Lipzen A."/>
            <person name="Lundell T."/>
            <person name="Morin E."/>
            <person name="Murat C."/>
            <person name="Sun H."/>
            <person name="Tunlid A."/>
            <person name="Henrissat B."/>
            <person name="Grigoriev I.V."/>
            <person name="Hibbett D.S."/>
            <person name="Martin F."/>
            <person name="Nordberg H.P."/>
            <person name="Cantor M.N."/>
            <person name="Hua S.X."/>
        </authorList>
    </citation>
    <scope>NUCLEOTIDE SEQUENCE [LARGE SCALE GENOMIC DNA]</scope>
    <source>
        <strain evidence="6 7">ATCC 200175</strain>
    </source>
</reference>
<gene>
    <name evidence="6" type="ORF">PAXINDRAFT_22333</name>
</gene>
<evidence type="ECO:0000256" key="1">
    <source>
        <dbReference type="ARBA" id="ARBA00004123"/>
    </source>
</evidence>
<evidence type="ECO:0000256" key="3">
    <source>
        <dbReference type="ARBA" id="ARBA00022771"/>
    </source>
</evidence>
<dbReference type="PANTHER" id="PTHR46481">
    <property type="entry name" value="ZINC FINGER BED DOMAIN-CONTAINING PROTEIN 4"/>
    <property type="match status" value="1"/>
</dbReference>
<sequence>MLVEFARRIKDKSGKTWIPKKRRIRCLAHVFHLATRALISTYSKAPFYDPESPDLTVSMTDGRRDEIGLVRAIVVKARSSAQRKQLFADIQRRPPHACPEPEVTQLLLDMPIRWSSTYVMIDRAEKKKKYVDTFVYELGLRQPTQEKCDQMIQMKLTADEWKRVGLFASLLAHADNAQQKFSSDAGPSLHLALPALEALHKAWDSRSIQSKYMVFSTGLNAAVNKIAEYYEHTADLDAYTMAMLLDPSFKDAHFKTYWGADLHADAIQHAEKIFKRHHLDMYGEDGDVTSPKEKVSKISKLLRELSSDEGEDDEEDEIANQSPWLKEFNLYLNSGHSCPPGMSIIQWWG</sequence>
<dbReference type="OrthoDB" id="2690041at2759"/>
<proteinExistence type="predicted"/>
<evidence type="ECO:0000313" key="6">
    <source>
        <dbReference type="EMBL" id="KIJ04383.1"/>
    </source>
</evidence>
<comment type="subcellular location">
    <subcellularLocation>
        <location evidence="1">Nucleus</location>
    </subcellularLocation>
</comment>
<dbReference type="HOGENOM" id="CLU_009123_2_1_1"/>
<dbReference type="GO" id="GO:0005634">
    <property type="term" value="C:nucleus"/>
    <property type="evidence" value="ECO:0007669"/>
    <property type="project" value="UniProtKB-SubCell"/>
</dbReference>
<protein>
    <submittedName>
        <fullName evidence="6">Uncharacterized protein</fullName>
    </submittedName>
</protein>
<dbReference type="InterPro" id="IPR052035">
    <property type="entry name" value="ZnF_BED_domain_contain"/>
</dbReference>